<dbReference type="InterPro" id="IPR029052">
    <property type="entry name" value="Metallo-depent_PP-like"/>
</dbReference>
<evidence type="ECO:0000256" key="3">
    <source>
        <dbReference type="ARBA" id="ARBA00022723"/>
    </source>
</evidence>
<dbReference type="Gene3D" id="3.60.21.10">
    <property type="match status" value="1"/>
</dbReference>
<dbReference type="STRING" id="1517416.IDAT_03780"/>
<keyword evidence="4" id="KW-0472">Membrane</keyword>
<keyword evidence="5" id="KW-0464">Manganese</keyword>
<feature type="domain" description="Calcineurin-like phosphoesterase" evidence="6">
    <location>
        <begin position="13"/>
        <end position="217"/>
    </location>
</feature>
<dbReference type="Proteomes" id="UP000053718">
    <property type="component" value="Unassembled WGS sequence"/>
</dbReference>
<dbReference type="GO" id="GO:0016020">
    <property type="term" value="C:membrane"/>
    <property type="evidence" value="ECO:0007669"/>
    <property type="project" value="GOC"/>
</dbReference>
<dbReference type="InterPro" id="IPR043461">
    <property type="entry name" value="LpxH-like"/>
</dbReference>
<dbReference type="InterPro" id="IPR004843">
    <property type="entry name" value="Calcineurin-like_PHP"/>
</dbReference>
<keyword evidence="8" id="KW-1185">Reference proteome</keyword>
<protein>
    <submittedName>
        <fullName evidence="7">Serine/threonine protein phosphatase</fullName>
    </submittedName>
</protein>
<dbReference type="RefSeq" id="WP_051986557.1">
    <property type="nucleotide sequence ID" value="NZ_JPIN01000002.1"/>
</dbReference>
<keyword evidence="1" id="KW-1003">Cell membrane</keyword>
<dbReference type="PANTHER" id="PTHR34990:SF2">
    <property type="entry name" value="BLL8164 PROTEIN"/>
    <property type="match status" value="1"/>
</dbReference>
<dbReference type="PANTHER" id="PTHR34990">
    <property type="entry name" value="UDP-2,3-DIACYLGLUCOSAMINE HYDROLASE-RELATED"/>
    <property type="match status" value="1"/>
</dbReference>
<dbReference type="SUPFAM" id="SSF56300">
    <property type="entry name" value="Metallo-dependent phosphatases"/>
    <property type="match status" value="1"/>
</dbReference>
<accession>A0A094L479</accession>
<evidence type="ECO:0000256" key="2">
    <source>
        <dbReference type="ARBA" id="ARBA00022519"/>
    </source>
</evidence>
<dbReference type="EMBL" id="JPIN01000002">
    <property type="protein sequence ID" value="KFZ29478.1"/>
    <property type="molecule type" value="Genomic_DNA"/>
</dbReference>
<reference evidence="7 8" key="1">
    <citation type="submission" date="2014-06" db="EMBL/GenBank/DDBJ databases">
        <title>Draft genome sequence of Idiomarina sp. MCCC 1A10513.</title>
        <authorList>
            <person name="Du J."/>
            <person name="Lai Q."/>
            <person name="Shao Z."/>
        </authorList>
    </citation>
    <scope>NUCLEOTIDE SEQUENCE [LARGE SCALE GENOMIC DNA]</scope>
    <source>
        <strain evidence="7 8">MCCC 1A10513</strain>
    </source>
</reference>
<dbReference type="GO" id="GO:0008758">
    <property type="term" value="F:UDP-2,3-diacylglucosamine hydrolase activity"/>
    <property type="evidence" value="ECO:0007669"/>
    <property type="project" value="TreeGrafter"/>
</dbReference>
<evidence type="ECO:0000313" key="7">
    <source>
        <dbReference type="EMBL" id="KFZ29478.1"/>
    </source>
</evidence>
<sequence>MTYSKHQLAIDTLFLSDIHLGTISCHAETLLEFLKMVHCRRVILVGDIVDLWSIKAKRRGLCDAQLQVVKQLLAMAREGIEIVYVMGNHDAGFRKILADYPFDYGITNIKLCNQHVHQTRQGKRFIVVHGDQFDNQVRCPQLLSSLADSIYSGLLLVNRWWNRRRTHRGEHYFSLAKAVKSRSTRALRYIHDYQLAAADYAARKHFDGIICGHIHVPAMLEIDNVSYLNTGDWQDSCTAIVEHLNGELELLEVPAWLRSRNAEKLLPQIVA</sequence>
<dbReference type="GO" id="GO:0046872">
    <property type="term" value="F:metal ion binding"/>
    <property type="evidence" value="ECO:0007669"/>
    <property type="project" value="UniProtKB-KW"/>
</dbReference>
<evidence type="ECO:0000256" key="4">
    <source>
        <dbReference type="ARBA" id="ARBA00023136"/>
    </source>
</evidence>
<organism evidence="7 8">
    <name type="scientific">Pseudidiomarina atlantica</name>
    <dbReference type="NCBI Taxonomy" id="1517416"/>
    <lineage>
        <taxon>Bacteria</taxon>
        <taxon>Pseudomonadati</taxon>
        <taxon>Pseudomonadota</taxon>
        <taxon>Gammaproteobacteria</taxon>
        <taxon>Alteromonadales</taxon>
        <taxon>Idiomarinaceae</taxon>
        <taxon>Pseudidiomarina</taxon>
    </lineage>
</organism>
<keyword evidence="3" id="KW-0479">Metal-binding</keyword>
<dbReference type="AlphaFoldDB" id="A0A094L479"/>
<dbReference type="OrthoDB" id="9802481at2"/>
<gene>
    <name evidence="7" type="ORF">IDAT_03780</name>
</gene>
<dbReference type="CDD" id="cd07398">
    <property type="entry name" value="MPP_YbbF-LpxH"/>
    <property type="match status" value="1"/>
</dbReference>
<comment type="caution">
    <text evidence="7">The sequence shown here is derived from an EMBL/GenBank/DDBJ whole genome shotgun (WGS) entry which is preliminary data.</text>
</comment>
<dbReference type="GO" id="GO:0009245">
    <property type="term" value="P:lipid A biosynthetic process"/>
    <property type="evidence" value="ECO:0007669"/>
    <property type="project" value="TreeGrafter"/>
</dbReference>
<keyword evidence="2" id="KW-0997">Cell inner membrane</keyword>
<evidence type="ECO:0000259" key="6">
    <source>
        <dbReference type="Pfam" id="PF00149"/>
    </source>
</evidence>
<proteinExistence type="predicted"/>
<evidence type="ECO:0000256" key="1">
    <source>
        <dbReference type="ARBA" id="ARBA00022475"/>
    </source>
</evidence>
<evidence type="ECO:0000256" key="5">
    <source>
        <dbReference type="ARBA" id="ARBA00023211"/>
    </source>
</evidence>
<dbReference type="Pfam" id="PF00149">
    <property type="entry name" value="Metallophos"/>
    <property type="match status" value="1"/>
</dbReference>
<evidence type="ECO:0000313" key="8">
    <source>
        <dbReference type="Proteomes" id="UP000053718"/>
    </source>
</evidence>
<name>A0A094L479_9GAMM</name>
<dbReference type="eggNOG" id="COG2908">
    <property type="taxonomic scope" value="Bacteria"/>
</dbReference>